<evidence type="ECO:0000259" key="3">
    <source>
        <dbReference type="Pfam" id="PF08454"/>
    </source>
</evidence>
<feature type="non-terminal residue" evidence="4">
    <location>
        <position position="1"/>
    </location>
</feature>
<evidence type="ECO:0000256" key="2">
    <source>
        <dbReference type="SAM" id="Phobius"/>
    </source>
</evidence>
<gene>
    <name evidence="4" type="ORF">CYMTET_13868</name>
</gene>
<dbReference type="EMBL" id="LGRX02005579">
    <property type="protein sequence ID" value="KAK3278177.1"/>
    <property type="molecule type" value="Genomic_DNA"/>
</dbReference>
<sequence>VYLWNHDTGDDNLTGAFQQVTNFSNGIWDDPSDSQRGKCMKITGVECEMRYRSLMRMIASELEELVGLADPAWPDDFIPGQGGHDETTSGAAANSNVPQVPQEGISLEEYCLGAVLPLVLAYFTHWWRTVFGDTLSVMEQMARLDIARVTVGRIITSLTALQNRKSLNQFKNCSLLVQQCLDALEVPANELGLIRDKPISTSKSLGSSMKLQLSYHARPQQLIRFEEQESRNIAEGELLKLAWRQLVRQLAAHMEVDIQSLAGLGLRKLALMLAGEDTGGSADLNYGDVLFSLCSLLEQASTQEGLNPVHVPEDLMTRLVKSLRGACYIRAACESESLPSNYMSQRGVVKTAITLVYNSAHTVRAEAMQLLWLLLEGGNSAVQSSIHELLSQDQSGKHPFFRTVAETIEGGIELVRSLPIGEQTKSPNAIDKEAGRVSQAGPLSKPLSLKRRSSLFTQGLVDLAAPGQPPSGAHHGDRLLSEVTDKSSSTSAIGNNSTDTNFEFQINCLKMLQLMCINHFAPLQHLLRTQRGNQCNLYAVVISLLEPMVDTVCISLESNCGSMTGMLLCAVQAFQVLSEGMQGPCQEVQQDLATGNLLQYCEKLLGGMVYPPLHDIEQTANSPTSIWDIIGDEEVVLRSTLKAVCMRCIRDMLEGAEHKSPAFHLVLATINVQRLVQESCTLQDAMIPMFYESTTVHPALQKELVEVHILLATLMALDIESTYGLGDELEAGTSPSALRYHKRRIRHVEALHNGKVYTVPFHLSDDAAQFRWDKFKTDEYLKELYAVERSNPQEKDDPSRRGIRCRAASWKGRLRGAVQPRGLPVSLPARGGLGEGAQSECNDLQHPLVTRRWARMRQVVTCFGLIHNVITLNIFLLFLLFEGPLLLFDAGLVDIDHPLTIDSLRRHRLAVSQIAQDAISQKYQQLTQRLNMSSTPRVEDEPMEVPNKKLRAMKLVFEQSRNLQLEPLGLSLKSLMEVVLAVIPVLKEVFASRRFWWFVFLGSSSLIGTLFSNFFFAAHLLDYMVNNPDGRMTMQAVLMGGNLLVKTALVTVIIIFMYAIVSFKNFSDRIVDTYECESFFQCLVYHLIFGMDGAGKSEGIGSLFGHWYNPPVSLEDMQDWEDVAHIMYLMSFVIIWMFLLSNIITGQIVDAFGSVRDIAANKKRDLEENSMICSIDRYSFGSHFQTHMEEEQNPLDYLFFVQYILEMDPADLGGIHSHIYASLKEGRVTDWMPVTRSVYLESTSSLQKEHTGQIEAKVIAATSARVDSLEHNMKRQYESLSQDIIQQMRSIEQTCKDRLDRIEDAMTK</sequence>
<dbReference type="PANTHER" id="PTHR13715">
    <property type="entry name" value="RYANODINE RECEPTOR AND IP3 RECEPTOR"/>
    <property type="match status" value="1"/>
</dbReference>
<dbReference type="Gene3D" id="1.10.287.70">
    <property type="match status" value="1"/>
</dbReference>
<reference evidence="4 5" key="1">
    <citation type="journal article" date="2015" name="Genome Biol. Evol.">
        <title>Comparative Genomics of a Bacterivorous Green Alga Reveals Evolutionary Causalities and Consequences of Phago-Mixotrophic Mode of Nutrition.</title>
        <authorList>
            <person name="Burns J.A."/>
            <person name="Paasch A."/>
            <person name="Narechania A."/>
            <person name="Kim E."/>
        </authorList>
    </citation>
    <scope>NUCLEOTIDE SEQUENCE [LARGE SCALE GENOMIC DNA]</scope>
    <source>
        <strain evidence="4 5">PLY_AMNH</strain>
    </source>
</reference>
<keyword evidence="2" id="KW-0812">Transmembrane</keyword>
<feature type="domain" description="RyR/IP3R Homology associated" evidence="3">
    <location>
        <begin position="502"/>
        <end position="605"/>
    </location>
</feature>
<dbReference type="GO" id="GO:0006816">
    <property type="term" value="P:calcium ion transport"/>
    <property type="evidence" value="ECO:0007669"/>
    <property type="project" value="InterPro"/>
</dbReference>
<protein>
    <recommendedName>
        <fullName evidence="3">RyR/IP3R Homology associated domain-containing protein</fullName>
    </recommendedName>
</protein>
<feature type="transmembrane region" description="Helical" evidence="2">
    <location>
        <begin position="995"/>
        <end position="1016"/>
    </location>
</feature>
<dbReference type="InterPro" id="IPR013662">
    <property type="entry name" value="RIH_assoc-dom"/>
</dbReference>
<dbReference type="Pfam" id="PF08454">
    <property type="entry name" value="RIH_assoc"/>
    <property type="match status" value="1"/>
</dbReference>
<feature type="transmembrane region" description="Helical" evidence="2">
    <location>
        <begin position="1126"/>
        <end position="1144"/>
    </location>
</feature>
<evidence type="ECO:0000256" key="1">
    <source>
        <dbReference type="SAM" id="MobiDB-lite"/>
    </source>
</evidence>
<keyword evidence="2" id="KW-1133">Transmembrane helix</keyword>
<evidence type="ECO:0000313" key="4">
    <source>
        <dbReference type="EMBL" id="KAK3278177.1"/>
    </source>
</evidence>
<keyword evidence="5" id="KW-1185">Reference proteome</keyword>
<evidence type="ECO:0000313" key="5">
    <source>
        <dbReference type="Proteomes" id="UP001190700"/>
    </source>
</evidence>
<proteinExistence type="predicted"/>
<dbReference type="InterPro" id="IPR015925">
    <property type="entry name" value="Ryanodine_IP3_receptor"/>
</dbReference>
<organism evidence="4 5">
    <name type="scientific">Cymbomonas tetramitiformis</name>
    <dbReference type="NCBI Taxonomy" id="36881"/>
    <lineage>
        <taxon>Eukaryota</taxon>
        <taxon>Viridiplantae</taxon>
        <taxon>Chlorophyta</taxon>
        <taxon>Pyramimonadophyceae</taxon>
        <taxon>Pyramimonadales</taxon>
        <taxon>Pyramimonadaceae</taxon>
        <taxon>Cymbomonas</taxon>
    </lineage>
</organism>
<feature type="region of interest" description="Disordered" evidence="1">
    <location>
        <begin position="423"/>
        <end position="444"/>
    </location>
</feature>
<feature type="transmembrane region" description="Helical" evidence="2">
    <location>
        <begin position="1036"/>
        <end position="1061"/>
    </location>
</feature>
<feature type="region of interest" description="Disordered" evidence="1">
    <location>
        <begin position="77"/>
        <end position="96"/>
    </location>
</feature>
<name>A0AAE0LAS1_9CHLO</name>
<accession>A0AAE0LAS1</accession>
<dbReference type="Proteomes" id="UP001190700">
    <property type="component" value="Unassembled WGS sequence"/>
</dbReference>
<comment type="caution">
    <text evidence="4">The sequence shown here is derived from an EMBL/GenBank/DDBJ whole genome shotgun (WGS) entry which is preliminary data.</text>
</comment>
<dbReference type="PANTHER" id="PTHR13715:SF99">
    <property type="entry name" value="INOSITOL 1,4,5-TRISPHOSPHATE RECEPTOR-LIKE PROTEIN A"/>
    <property type="match status" value="1"/>
</dbReference>
<keyword evidence="2" id="KW-0472">Membrane</keyword>